<reference evidence="1" key="1">
    <citation type="journal article" date="2014" name="Front. Microbiol.">
        <title>High frequency of phylogenetically diverse reductive dehalogenase-homologous genes in deep subseafloor sedimentary metagenomes.</title>
        <authorList>
            <person name="Kawai M."/>
            <person name="Futagami T."/>
            <person name="Toyoda A."/>
            <person name="Takaki Y."/>
            <person name="Nishi S."/>
            <person name="Hori S."/>
            <person name="Arai W."/>
            <person name="Tsubouchi T."/>
            <person name="Morono Y."/>
            <person name="Uchiyama I."/>
            <person name="Ito T."/>
            <person name="Fujiyama A."/>
            <person name="Inagaki F."/>
            <person name="Takami H."/>
        </authorList>
    </citation>
    <scope>NUCLEOTIDE SEQUENCE</scope>
    <source>
        <strain evidence="1">Expedition CK06-06</strain>
    </source>
</reference>
<dbReference type="EMBL" id="BART01037234">
    <property type="protein sequence ID" value="GAH06158.1"/>
    <property type="molecule type" value="Genomic_DNA"/>
</dbReference>
<sequence length="104" mass="11415">MSWSSSELHDLQLAGKIAHLTLDQVEKVIQPGLGVGKLFDIIESLIMKHADLAFPPNISVDNCAAHDSAAINEKRTLTKKALLKVKVIFLFLELGYCQVDILAC</sequence>
<proteinExistence type="predicted"/>
<evidence type="ECO:0008006" key="2">
    <source>
        <dbReference type="Google" id="ProtNLM"/>
    </source>
</evidence>
<dbReference type="AlphaFoldDB" id="X1EBW5"/>
<protein>
    <recommendedName>
        <fullName evidence="2">Peptidase M24 domain-containing protein</fullName>
    </recommendedName>
</protein>
<organism evidence="1">
    <name type="scientific">marine sediment metagenome</name>
    <dbReference type="NCBI Taxonomy" id="412755"/>
    <lineage>
        <taxon>unclassified sequences</taxon>
        <taxon>metagenomes</taxon>
        <taxon>ecological metagenomes</taxon>
    </lineage>
</organism>
<name>X1EBW5_9ZZZZ</name>
<dbReference type="Gene3D" id="3.90.230.10">
    <property type="entry name" value="Creatinase/methionine aminopeptidase superfamily"/>
    <property type="match status" value="1"/>
</dbReference>
<dbReference type="InterPro" id="IPR036005">
    <property type="entry name" value="Creatinase/aminopeptidase-like"/>
</dbReference>
<comment type="caution">
    <text evidence="1">The sequence shown here is derived from an EMBL/GenBank/DDBJ whole genome shotgun (WGS) entry which is preliminary data.</text>
</comment>
<evidence type="ECO:0000313" key="1">
    <source>
        <dbReference type="EMBL" id="GAH06158.1"/>
    </source>
</evidence>
<dbReference type="SUPFAM" id="SSF55920">
    <property type="entry name" value="Creatinase/aminopeptidase"/>
    <property type="match status" value="1"/>
</dbReference>
<accession>X1EBW5</accession>
<gene>
    <name evidence="1" type="ORF">S01H4_62397</name>
</gene>